<proteinExistence type="predicted"/>
<keyword evidence="1" id="KW-0812">Transmembrane</keyword>
<dbReference type="GO" id="GO:0005634">
    <property type="term" value="C:nucleus"/>
    <property type="evidence" value="ECO:0007669"/>
    <property type="project" value="TreeGrafter"/>
</dbReference>
<dbReference type="Ensembl" id="ENSFTIT00000024749.1">
    <property type="protein sequence ID" value="ENSFTIP00000023746.1"/>
    <property type="gene ID" value="ENSFTIG00000015251.1"/>
</dbReference>
<evidence type="ECO:0000256" key="2">
    <source>
        <dbReference type="SAM" id="SignalP"/>
    </source>
</evidence>
<dbReference type="PANTHER" id="PTHR15191:SF12">
    <property type="entry name" value="PSI DOMAIN-CONTAINING PROTEIN"/>
    <property type="match status" value="1"/>
</dbReference>
<reference evidence="3" key="1">
    <citation type="submission" date="2025-08" db="UniProtKB">
        <authorList>
            <consortium name="Ensembl"/>
        </authorList>
    </citation>
    <scope>IDENTIFICATION</scope>
</reference>
<evidence type="ECO:0000313" key="3">
    <source>
        <dbReference type="Ensembl" id="ENSFTIP00000023746.1"/>
    </source>
</evidence>
<keyword evidence="2" id="KW-0732">Signal</keyword>
<dbReference type="Proteomes" id="UP000694562">
    <property type="component" value="Unplaced"/>
</dbReference>
<dbReference type="GO" id="GO:0006606">
    <property type="term" value="P:protein import into nucleus"/>
    <property type="evidence" value="ECO:0007669"/>
    <property type="project" value="TreeGrafter"/>
</dbReference>
<evidence type="ECO:0000256" key="1">
    <source>
        <dbReference type="SAM" id="Phobius"/>
    </source>
</evidence>
<name>A0A8C4V7K3_FALTI</name>
<dbReference type="GO" id="GO:0005737">
    <property type="term" value="C:cytoplasm"/>
    <property type="evidence" value="ECO:0007669"/>
    <property type="project" value="TreeGrafter"/>
</dbReference>
<feature type="signal peptide" evidence="2">
    <location>
        <begin position="1"/>
        <end position="26"/>
    </location>
</feature>
<feature type="transmembrane region" description="Helical" evidence="1">
    <location>
        <begin position="101"/>
        <end position="126"/>
    </location>
</feature>
<evidence type="ECO:0000313" key="4">
    <source>
        <dbReference type="Proteomes" id="UP000694562"/>
    </source>
</evidence>
<organism evidence="3 4">
    <name type="scientific">Falco tinnunculus</name>
    <name type="common">Common kestrel</name>
    <dbReference type="NCBI Taxonomy" id="100819"/>
    <lineage>
        <taxon>Eukaryota</taxon>
        <taxon>Metazoa</taxon>
        <taxon>Chordata</taxon>
        <taxon>Craniata</taxon>
        <taxon>Vertebrata</taxon>
        <taxon>Euteleostomi</taxon>
        <taxon>Archelosauria</taxon>
        <taxon>Archosauria</taxon>
        <taxon>Dinosauria</taxon>
        <taxon>Saurischia</taxon>
        <taxon>Theropoda</taxon>
        <taxon>Coelurosauria</taxon>
        <taxon>Aves</taxon>
        <taxon>Neognathae</taxon>
        <taxon>Neoaves</taxon>
        <taxon>Telluraves</taxon>
        <taxon>Australaves</taxon>
        <taxon>Falconiformes</taxon>
        <taxon>Falconidae</taxon>
        <taxon>Falco</taxon>
    </lineage>
</organism>
<feature type="chain" id="PRO_5034080633" description="Pituitary tumor-transforming gene 1 protein-interacting protein" evidence="2">
    <location>
        <begin position="27"/>
        <end position="234"/>
    </location>
</feature>
<dbReference type="PANTHER" id="PTHR15191">
    <property type="entry name" value="PROTEIN CBG20567"/>
    <property type="match status" value="1"/>
</dbReference>
<protein>
    <recommendedName>
        <fullName evidence="5">Pituitary tumor-transforming gene 1 protein-interacting protein</fullName>
    </recommendedName>
</protein>
<keyword evidence="1" id="KW-0472">Membrane</keyword>
<keyword evidence="1" id="KW-1133">Transmembrane helix</keyword>
<sequence>MASVRLWPLWLRSLVLLWGRAGMGLGLGLAPPTATAPPAPAQACSEFSQRSCEECLKNVSCLWCYTNNTCIDYPVRSILPPSSLCSLSNARWGVCWINFEALIIAIAVVAGLILVSVAVCCCYCCYCRRRSRSKPDEEEEWLARKKEERRLQSLQRKHERKLKHDEIRKKYAETSCFMSSRSNQVQFPTDACLLSPEHLIPSLSYSCSLPALTLTLGERKYAGWGVCLGWALIY</sequence>
<reference evidence="3" key="2">
    <citation type="submission" date="2025-09" db="UniProtKB">
        <authorList>
            <consortium name="Ensembl"/>
        </authorList>
    </citation>
    <scope>IDENTIFICATION</scope>
</reference>
<keyword evidence="4" id="KW-1185">Reference proteome</keyword>
<accession>A0A8C4V7K3</accession>
<evidence type="ECO:0008006" key="5">
    <source>
        <dbReference type="Google" id="ProtNLM"/>
    </source>
</evidence>
<dbReference type="AlphaFoldDB" id="A0A8C4V7K3"/>
<dbReference type="InterPro" id="IPR052304">
    <property type="entry name" value="PTTG1IP"/>
</dbReference>